<dbReference type="EMBL" id="CP115174">
    <property type="protein sequence ID" value="WBO20977.1"/>
    <property type="molecule type" value="Genomic_DNA"/>
</dbReference>
<accession>A0ABY7NK48</accession>
<dbReference type="RefSeq" id="WP_270075627.1">
    <property type="nucleotide sequence ID" value="NZ_CP115174.1"/>
</dbReference>
<dbReference type="Proteomes" id="UP001210865">
    <property type="component" value="Chromosome"/>
</dbReference>
<sequence>MTSATADAEALRRGTRAAFEVLFPHLDYEREEREEFPNYQAARKIAAAILGISGAETDRAIVLDRDQVAFEIRYALQQAKAHQYLGAKGSNRLERDAALERLVDAVMARLASLRIERPIKAGSMRSPFEHIGQRGANRAALDGGPTLGQE</sequence>
<gene>
    <name evidence="1" type="ORF">PBT88_12250</name>
</gene>
<proteinExistence type="predicted"/>
<reference evidence="1 2" key="1">
    <citation type="submission" date="2022-12" db="EMBL/GenBank/DDBJ databases">
        <title>Sphingomonas abieness sp. nov., an endophytic bacterium isolated from Abies koreana.</title>
        <authorList>
            <person name="Jiang L."/>
            <person name="Lee J."/>
        </authorList>
    </citation>
    <scope>NUCLEOTIDE SEQUENCE [LARGE SCALE GENOMIC DNA]</scope>
    <source>
        <strain evidence="2">PAMB 00755</strain>
    </source>
</reference>
<evidence type="ECO:0000313" key="1">
    <source>
        <dbReference type="EMBL" id="WBO20977.1"/>
    </source>
</evidence>
<keyword evidence="2" id="KW-1185">Reference proteome</keyword>
<name>A0ABY7NK48_9SPHN</name>
<evidence type="ECO:0000313" key="2">
    <source>
        <dbReference type="Proteomes" id="UP001210865"/>
    </source>
</evidence>
<protein>
    <submittedName>
        <fullName evidence="1">Uncharacterized protein</fullName>
    </submittedName>
</protein>
<organism evidence="1 2">
    <name type="scientific">Sphingomonas abietis</name>
    <dbReference type="NCBI Taxonomy" id="3012344"/>
    <lineage>
        <taxon>Bacteria</taxon>
        <taxon>Pseudomonadati</taxon>
        <taxon>Pseudomonadota</taxon>
        <taxon>Alphaproteobacteria</taxon>
        <taxon>Sphingomonadales</taxon>
        <taxon>Sphingomonadaceae</taxon>
        <taxon>Sphingomonas</taxon>
    </lineage>
</organism>